<organism evidence="1 2">
    <name type="scientific">Albimonas pacifica</name>
    <dbReference type="NCBI Taxonomy" id="1114924"/>
    <lineage>
        <taxon>Bacteria</taxon>
        <taxon>Pseudomonadati</taxon>
        <taxon>Pseudomonadota</taxon>
        <taxon>Alphaproteobacteria</taxon>
        <taxon>Rhodobacterales</taxon>
        <taxon>Paracoccaceae</taxon>
        <taxon>Albimonas</taxon>
    </lineage>
</organism>
<protein>
    <submittedName>
        <fullName evidence="1">Uncharacterized protein</fullName>
    </submittedName>
</protein>
<name>A0A1I3LJT5_9RHOB</name>
<dbReference type="EMBL" id="FOQH01000010">
    <property type="protein sequence ID" value="SFI84973.1"/>
    <property type="molecule type" value="Genomic_DNA"/>
</dbReference>
<proteinExistence type="predicted"/>
<reference evidence="1 2" key="1">
    <citation type="submission" date="2016-10" db="EMBL/GenBank/DDBJ databases">
        <authorList>
            <person name="de Groot N.N."/>
        </authorList>
    </citation>
    <scope>NUCLEOTIDE SEQUENCE [LARGE SCALE GENOMIC DNA]</scope>
    <source>
        <strain evidence="1 2">CGMCC 1.11030</strain>
    </source>
</reference>
<dbReference type="Proteomes" id="UP000199377">
    <property type="component" value="Unassembled WGS sequence"/>
</dbReference>
<dbReference type="RefSeq" id="WP_177236348.1">
    <property type="nucleotide sequence ID" value="NZ_FOQH01000010.1"/>
</dbReference>
<dbReference type="STRING" id="1114924.SAMN05216258_11064"/>
<keyword evidence="2" id="KW-1185">Reference proteome</keyword>
<gene>
    <name evidence="1" type="ORF">SAMN05216258_11064</name>
</gene>
<dbReference type="AlphaFoldDB" id="A0A1I3LJT5"/>
<sequence>MKDTPVLLPTVWIMVTADGWYPIQPTDWCTPEIHAKLNDHVVRIEDAEGKTLWERTVQ</sequence>
<accession>A0A1I3LJT5</accession>
<evidence type="ECO:0000313" key="2">
    <source>
        <dbReference type="Proteomes" id="UP000199377"/>
    </source>
</evidence>
<evidence type="ECO:0000313" key="1">
    <source>
        <dbReference type="EMBL" id="SFI84973.1"/>
    </source>
</evidence>